<dbReference type="OrthoDB" id="9807069at2"/>
<reference evidence="5 6" key="1">
    <citation type="journal article" date="2018" name="Syst. Appl. Microbiol.">
        <title>Pectobacterium zantedeschiae sp. nov. a new species of a soft rot pathogen isolated from Calla lily (Zantedeschia spp.).</title>
        <authorList>
            <person name="Waleron M."/>
            <person name="Misztak A."/>
            <person name="Waleron M."/>
            <person name="Franczuk M."/>
            <person name="Jonca J."/>
            <person name="Wielgomas B."/>
            <person name="Mikicinski A."/>
            <person name="Popovic T."/>
            <person name="Waleron K."/>
        </authorList>
    </citation>
    <scope>NUCLEOTIDE SEQUENCE [LARGE SCALE GENOMIC DNA]</scope>
    <source>
        <strain evidence="5 6">9M</strain>
    </source>
</reference>
<keyword evidence="2" id="KW-0238">DNA-binding</keyword>
<keyword evidence="3" id="KW-0804">Transcription</keyword>
<gene>
    <name evidence="5" type="ORF">CLR69_14010</name>
</gene>
<organism evidence="5 6">
    <name type="scientific">Pectobacterium zantedeschiae</name>
    <dbReference type="NCBI Taxonomy" id="2034769"/>
    <lineage>
        <taxon>Bacteria</taxon>
        <taxon>Pseudomonadati</taxon>
        <taxon>Pseudomonadota</taxon>
        <taxon>Gammaproteobacteria</taxon>
        <taxon>Enterobacterales</taxon>
        <taxon>Pectobacteriaceae</taxon>
        <taxon>Pectobacterium</taxon>
    </lineage>
</organism>
<evidence type="ECO:0000313" key="6">
    <source>
        <dbReference type="Proteomes" id="UP001138460"/>
    </source>
</evidence>
<evidence type="ECO:0000313" key="5">
    <source>
        <dbReference type="EMBL" id="RYC46020.1"/>
    </source>
</evidence>
<dbReference type="Gene3D" id="1.10.10.10">
    <property type="entry name" value="Winged helix-like DNA-binding domain superfamily/Winged helix DNA-binding domain"/>
    <property type="match status" value="1"/>
</dbReference>
<dbReference type="Pfam" id="PF01638">
    <property type="entry name" value="HxlR"/>
    <property type="match status" value="1"/>
</dbReference>
<dbReference type="PROSITE" id="PS51118">
    <property type="entry name" value="HTH_HXLR"/>
    <property type="match status" value="1"/>
</dbReference>
<evidence type="ECO:0000259" key="4">
    <source>
        <dbReference type="PROSITE" id="PS51118"/>
    </source>
</evidence>
<accession>A0A9X8JM07</accession>
<dbReference type="EMBL" id="NWTM01000001">
    <property type="protein sequence ID" value="RYC46020.1"/>
    <property type="molecule type" value="Genomic_DNA"/>
</dbReference>
<name>A0A9X8JM07_9GAMM</name>
<dbReference type="InterPro" id="IPR036390">
    <property type="entry name" value="WH_DNA-bd_sf"/>
</dbReference>
<dbReference type="GO" id="GO:0003677">
    <property type="term" value="F:DNA binding"/>
    <property type="evidence" value="ECO:0007669"/>
    <property type="project" value="UniProtKB-KW"/>
</dbReference>
<comment type="caution">
    <text evidence="5">The sequence shown here is derived from an EMBL/GenBank/DDBJ whole genome shotgun (WGS) entry which is preliminary data.</text>
</comment>
<dbReference type="Proteomes" id="UP001138460">
    <property type="component" value="Unassembled WGS sequence"/>
</dbReference>
<dbReference type="RefSeq" id="WP_129713492.1">
    <property type="nucleotide sequence ID" value="NZ_JBEHFA010000005.1"/>
</dbReference>
<dbReference type="InterPro" id="IPR036388">
    <property type="entry name" value="WH-like_DNA-bd_sf"/>
</dbReference>
<sequence>MVKRKSLKEDVCPVARALDVVGDRWTLMIIRDAFDNRRRFSDFQRSLGVAKNILTDRLRTLVDEGIFSIRPVSESSAYQEYVLTPKGEQLFPLVVALRQWGEQQLFAEGEPHSLLLDKHTSKPLQAMLPHSAQGQRLVGQDTFVQKVDEVQ</sequence>
<dbReference type="PANTHER" id="PTHR33204:SF18">
    <property type="entry name" value="TRANSCRIPTIONAL REGULATORY PROTEIN"/>
    <property type="match status" value="1"/>
</dbReference>
<dbReference type="PANTHER" id="PTHR33204">
    <property type="entry name" value="TRANSCRIPTIONAL REGULATOR, MARR FAMILY"/>
    <property type="match status" value="1"/>
</dbReference>
<evidence type="ECO:0000256" key="2">
    <source>
        <dbReference type="ARBA" id="ARBA00023125"/>
    </source>
</evidence>
<dbReference type="InterPro" id="IPR002577">
    <property type="entry name" value="HTH_HxlR"/>
</dbReference>
<keyword evidence="1" id="KW-0805">Transcription regulation</keyword>
<evidence type="ECO:0000256" key="3">
    <source>
        <dbReference type="ARBA" id="ARBA00023163"/>
    </source>
</evidence>
<proteinExistence type="predicted"/>
<evidence type="ECO:0000256" key="1">
    <source>
        <dbReference type="ARBA" id="ARBA00023015"/>
    </source>
</evidence>
<dbReference type="AlphaFoldDB" id="A0A9X8JM07"/>
<dbReference type="SUPFAM" id="SSF46785">
    <property type="entry name" value="Winged helix' DNA-binding domain"/>
    <property type="match status" value="1"/>
</dbReference>
<protein>
    <submittedName>
        <fullName evidence="5">Transcriptional regulator</fullName>
    </submittedName>
</protein>
<keyword evidence="6" id="KW-1185">Reference proteome</keyword>
<feature type="domain" description="HTH hxlR-type" evidence="4">
    <location>
        <begin position="12"/>
        <end position="109"/>
    </location>
</feature>